<feature type="region of interest" description="Disordered" evidence="2">
    <location>
        <begin position="928"/>
        <end position="957"/>
    </location>
</feature>
<keyword evidence="1" id="KW-0863">Zinc-finger</keyword>
<feature type="region of interest" description="Disordered" evidence="2">
    <location>
        <begin position="362"/>
        <end position="414"/>
    </location>
</feature>
<feature type="region of interest" description="Disordered" evidence="2">
    <location>
        <begin position="526"/>
        <end position="773"/>
    </location>
</feature>
<dbReference type="Proteomes" id="UP001228049">
    <property type="component" value="Unassembled WGS sequence"/>
</dbReference>
<feature type="compositionally biased region" description="Acidic residues" evidence="2">
    <location>
        <begin position="621"/>
        <end position="633"/>
    </location>
</feature>
<keyword evidence="5" id="KW-1185">Reference proteome</keyword>
<evidence type="ECO:0000256" key="1">
    <source>
        <dbReference type="PROSITE-ProRule" id="PRU00042"/>
    </source>
</evidence>
<feature type="compositionally biased region" description="Basic and acidic residues" evidence="2">
    <location>
        <begin position="90"/>
        <end position="99"/>
    </location>
</feature>
<feature type="compositionally biased region" description="Polar residues" evidence="2">
    <location>
        <begin position="9"/>
        <end position="18"/>
    </location>
</feature>
<name>A0AAD9BQV8_DISEL</name>
<protein>
    <submittedName>
        <fullName evidence="4">Zinc finger protein 839</fullName>
    </submittedName>
</protein>
<reference evidence="4" key="1">
    <citation type="submission" date="2023-04" db="EMBL/GenBank/DDBJ databases">
        <title>Chromosome-level genome of Chaenocephalus aceratus.</title>
        <authorList>
            <person name="Park H."/>
        </authorList>
    </citation>
    <scope>NUCLEOTIDE SEQUENCE</scope>
    <source>
        <strain evidence="4">DE</strain>
        <tissue evidence="4">Muscle</tissue>
    </source>
</reference>
<gene>
    <name evidence="4" type="ORF">KUDE01_030035</name>
</gene>
<feature type="compositionally biased region" description="Polar residues" evidence="2">
    <location>
        <begin position="131"/>
        <end position="166"/>
    </location>
</feature>
<evidence type="ECO:0000313" key="4">
    <source>
        <dbReference type="EMBL" id="KAK1886319.1"/>
    </source>
</evidence>
<feature type="compositionally biased region" description="Low complexity" evidence="2">
    <location>
        <begin position="723"/>
        <end position="734"/>
    </location>
</feature>
<evidence type="ECO:0000313" key="5">
    <source>
        <dbReference type="Proteomes" id="UP001228049"/>
    </source>
</evidence>
<sequence>MADSGPSWRKTSGDQSSKPGERAPSETEDQSSKPGKRAPSDTEDQSSKPVERAPPETEDQSSKPGESAPPETEDQSSKPGESAPPETEDQSSKPGERAPSETPSESTQPGERAPSETPPESTQPGERAPSETPSESTQLMEVSESGSESTQLMEVSESGSERTQPMTSLAAGSGAQLVDLLQSCPEQTLLLGSEFSELGPDLANTTIIYVQADGSLVEGSGLTAEEQQALLEQLTQQQVVQVSDSEAAQLLHQSQLLRTTTTHNTALDPSQLQQVINQVTKSQQQVINQVTKSQQQVQVPQQNLKQVQVSQQNLKQVQVPQQNLKQVQVSQQNLKQVQVSQQNLKQVQNASQQLKTAAQQVAMQTGGSVQTLSPSDARPPDVRPPDTRPPDIRPPDTRSPDVRPPDVRPPDPEPVRIQIQVPSKQEVKSGPAPQQGIVAVNHPHVKLSANGSAQILHLQPVIGQQGQQFFLQQGDAPIQLLLHSPAPVPGSLLPLVHKLTGQTSSSSQKPPVRVPPPAVIRTEAKTASIPLIKTSKSPSTPVQGPVKPVQSPVNPVQSPVKLVQSPRPPVRDKEQKKRKRESKAAKVQTRSGRVSRPPKYKAKDYKFIKTEDLADSHQSDSDDYSDLSEEEEGGPGLAPPLTCSHKSRPHSCQTCDKAYIGAGGLNRHYRLNPTHGEPDPPGDTPRPLSDDSLSEETTAGRGEEEEEKEEEKPVAMTTSRVEGGPAAGLRGLPPRRGPGRPRGRGRGRGRGRVLGPPPKVVGGLVSRRGRRGRPPKLAVTMATAEQLAERRRERLYEAVQQCGDQELVEALLPRLSEKISLWELLLAKVDGGAATRFPDMYREFESLQAQVRQAAQDYIISPQAGGAPLEVRNIEVARSLGILDEVNRMKVLPGSSPSLTNKSVRYLENSKMLPPSKRFKMENRVQQNGVTGPVFGPSGSSPLKSVSDSASSSCPPAEARTLMKEEVLGPGSESRSESAPPEEQIYLQTGGLTVQPGDRMVILNGPDGTTLQIQTPEGVPLDGVPLEGVPLEALLGIEAPQ</sequence>
<dbReference type="EMBL" id="JASDAP010000020">
    <property type="protein sequence ID" value="KAK1886319.1"/>
    <property type="molecule type" value="Genomic_DNA"/>
</dbReference>
<dbReference type="Pfam" id="PF15961">
    <property type="entry name" value="DUF4764"/>
    <property type="match status" value="1"/>
</dbReference>
<dbReference type="InterPro" id="IPR013087">
    <property type="entry name" value="Znf_C2H2_type"/>
</dbReference>
<dbReference type="InterPro" id="IPR039946">
    <property type="entry name" value="ZN839"/>
</dbReference>
<keyword evidence="1" id="KW-0862">Zinc</keyword>
<evidence type="ECO:0000259" key="3">
    <source>
        <dbReference type="PROSITE" id="PS50157"/>
    </source>
</evidence>
<dbReference type="InterPro" id="IPR031885">
    <property type="entry name" value="DUF4764"/>
</dbReference>
<feature type="domain" description="C2H2-type" evidence="3">
    <location>
        <begin position="650"/>
        <end position="680"/>
    </location>
</feature>
<evidence type="ECO:0000256" key="2">
    <source>
        <dbReference type="SAM" id="MobiDB-lite"/>
    </source>
</evidence>
<dbReference type="AlphaFoldDB" id="A0AAD9BQV8"/>
<feature type="compositionally biased region" description="Basic residues" evidence="2">
    <location>
        <begin position="737"/>
        <end position="751"/>
    </location>
</feature>
<organism evidence="4 5">
    <name type="scientific">Dissostichus eleginoides</name>
    <name type="common">Patagonian toothfish</name>
    <name type="synonym">Dissostichus amissus</name>
    <dbReference type="NCBI Taxonomy" id="100907"/>
    <lineage>
        <taxon>Eukaryota</taxon>
        <taxon>Metazoa</taxon>
        <taxon>Chordata</taxon>
        <taxon>Craniata</taxon>
        <taxon>Vertebrata</taxon>
        <taxon>Euteleostomi</taxon>
        <taxon>Actinopterygii</taxon>
        <taxon>Neopterygii</taxon>
        <taxon>Teleostei</taxon>
        <taxon>Neoteleostei</taxon>
        <taxon>Acanthomorphata</taxon>
        <taxon>Eupercaria</taxon>
        <taxon>Perciformes</taxon>
        <taxon>Notothenioidei</taxon>
        <taxon>Nototheniidae</taxon>
        <taxon>Dissostichus</taxon>
    </lineage>
</organism>
<feature type="compositionally biased region" description="Basic and acidic residues" evidence="2">
    <location>
        <begin position="45"/>
        <end position="55"/>
    </location>
</feature>
<dbReference type="PANTHER" id="PTHR16116:SF5">
    <property type="entry name" value="ZINC FINGER PROTEIN 839"/>
    <property type="match status" value="1"/>
</dbReference>
<feature type="compositionally biased region" description="Low complexity" evidence="2">
    <location>
        <begin position="545"/>
        <end position="561"/>
    </location>
</feature>
<feature type="compositionally biased region" description="Low complexity" evidence="2">
    <location>
        <begin position="940"/>
        <end position="957"/>
    </location>
</feature>
<feature type="compositionally biased region" description="Basic and acidic residues" evidence="2">
    <location>
        <begin position="601"/>
        <end position="620"/>
    </location>
</feature>
<feature type="region of interest" description="Disordered" evidence="2">
    <location>
        <begin position="1"/>
        <end position="166"/>
    </location>
</feature>
<dbReference type="PROSITE" id="PS50157">
    <property type="entry name" value="ZINC_FINGER_C2H2_2"/>
    <property type="match status" value="1"/>
</dbReference>
<dbReference type="GO" id="GO:0008270">
    <property type="term" value="F:zinc ion binding"/>
    <property type="evidence" value="ECO:0007669"/>
    <property type="project" value="UniProtKB-KW"/>
</dbReference>
<keyword evidence="1" id="KW-0479">Metal-binding</keyword>
<feature type="compositionally biased region" description="Polar residues" evidence="2">
    <location>
        <begin position="362"/>
        <end position="372"/>
    </location>
</feature>
<dbReference type="PANTHER" id="PTHR16116">
    <property type="entry name" value="ZINC FINGER PROTEIN 839"/>
    <property type="match status" value="1"/>
</dbReference>
<comment type="caution">
    <text evidence="4">The sequence shown here is derived from an EMBL/GenBank/DDBJ whole genome shotgun (WGS) entry which is preliminary data.</text>
</comment>
<feature type="compositionally biased region" description="Basic and acidic residues" evidence="2">
    <location>
        <begin position="378"/>
        <end position="414"/>
    </location>
</feature>
<accession>A0AAD9BQV8</accession>
<proteinExistence type="predicted"/>